<feature type="binding site" evidence="7">
    <location>
        <position position="142"/>
    </location>
    <ligand>
        <name>Fe cation</name>
        <dbReference type="ChEBI" id="CHEBI:24875"/>
        <label>2</label>
    </ligand>
</feature>
<feature type="binding site" evidence="7">
    <location>
        <position position="123"/>
    </location>
    <ligand>
        <name>substrate</name>
    </ligand>
</feature>
<feature type="binding site" evidence="7">
    <location>
        <position position="71"/>
    </location>
    <ligand>
        <name>substrate</name>
    </ligand>
</feature>
<keyword evidence="9" id="KW-1185">Reference proteome</keyword>
<dbReference type="Gene3D" id="2.60.120.10">
    <property type="entry name" value="Jelly Rolls"/>
    <property type="match status" value="1"/>
</dbReference>
<evidence type="ECO:0000256" key="6">
    <source>
        <dbReference type="ARBA" id="ARBA00023004"/>
    </source>
</evidence>
<accession>A0ABQ1QY34</accession>
<keyword evidence="5 7" id="KW-0560">Oxidoreductase</keyword>
<feature type="binding site" evidence="7">
    <location>
        <position position="139"/>
    </location>
    <ligand>
        <name>Fe cation</name>
        <dbReference type="ChEBI" id="CHEBI:24875"/>
        <label>2</label>
    </ligand>
</feature>
<dbReference type="InterPro" id="IPR010329">
    <property type="entry name" value="3hydroanth_dOase"/>
</dbReference>
<keyword evidence="4 7" id="KW-0223">Dioxygenase</keyword>
<proteinExistence type="inferred from homology"/>
<evidence type="ECO:0000256" key="5">
    <source>
        <dbReference type="ARBA" id="ARBA00023002"/>
    </source>
</evidence>
<organism evidence="8 9">
    <name type="scientific">Muriicola marianensis</name>
    <dbReference type="NCBI Taxonomy" id="1324801"/>
    <lineage>
        <taxon>Bacteria</taxon>
        <taxon>Pseudomonadati</taxon>
        <taxon>Bacteroidota</taxon>
        <taxon>Flavobacteriia</taxon>
        <taxon>Flavobacteriales</taxon>
        <taxon>Flavobacteriaceae</taxon>
        <taxon>Muriicola</taxon>
    </lineage>
</organism>
<comment type="function">
    <text evidence="1 7">Catalyzes the oxidative ring opening of 3-hydroxyanthranilate to 2-amino-3-carboxymuconate semialdehyde, which spontaneously cyclizes to quinolinate.</text>
</comment>
<keyword evidence="3 7" id="KW-0479">Metal-binding</keyword>
<dbReference type="NCBIfam" id="NF009763">
    <property type="entry name" value="PRK13264.1"/>
    <property type="match status" value="1"/>
</dbReference>
<comment type="cofactor">
    <cofactor evidence="7">
        <name>Fe(2+)</name>
        <dbReference type="ChEBI" id="CHEBI:29033"/>
    </cofactor>
    <text evidence="7">Binds 2 Fe(2+) ions per subunit.</text>
</comment>
<evidence type="ECO:0000256" key="3">
    <source>
        <dbReference type="ARBA" id="ARBA00022723"/>
    </source>
</evidence>
<dbReference type="HAMAP" id="MF_00825">
    <property type="entry name" value="3_HAO"/>
    <property type="match status" value="1"/>
</dbReference>
<feature type="binding site" evidence="7">
    <location>
        <position position="65"/>
    </location>
    <ligand>
        <name>Fe cation</name>
        <dbReference type="ChEBI" id="CHEBI:24875"/>
        <label>1</label>
        <note>catalytic</note>
    </ligand>
</feature>
<feature type="binding site" evidence="7">
    <location>
        <position position="113"/>
    </location>
    <ligand>
        <name>substrate</name>
    </ligand>
</feature>
<keyword evidence="6 7" id="KW-0408">Iron</keyword>
<dbReference type="SUPFAM" id="SSF51182">
    <property type="entry name" value="RmlC-like cupins"/>
    <property type="match status" value="1"/>
</dbReference>
<reference evidence="9" key="1">
    <citation type="journal article" date="2019" name="Int. J. Syst. Evol. Microbiol.">
        <title>The Global Catalogue of Microorganisms (GCM) 10K type strain sequencing project: providing services to taxonomists for standard genome sequencing and annotation.</title>
        <authorList>
            <consortium name="The Broad Institute Genomics Platform"/>
            <consortium name="The Broad Institute Genome Sequencing Center for Infectious Disease"/>
            <person name="Wu L."/>
            <person name="Ma J."/>
        </authorList>
    </citation>
    <scope>NUCLEOTIDE SEQUENCE [LARGE SCALE GENOMIC DNA]</scope>
    <source>
        <strain evidence="9">CGMCC 1.12606</strain>
    </source>
</reference>
<comment type="catalytic activity">
    <reaction evidence="7">
        <text>3-hydroxyanthranilate + O2 = (2Z,4Z)-2-amino-3-carboxymuconate 6-semialdehyde</text>
        <dbReference type="Rhea" id="RHEA:17953"/>
        <dbReference type="ChEBI" id="CHEBI:15379"/>
        <dbReference type="ChEBI" id="CHEBI:36559"/>
        <dbReference type="ChEBI" id="CHEBI:77612"/>
        <dbReference type="EC" id="1.13.11.6"/>
    </reaction>
</comment>
<comment type="similarity">
    <text evidence="7">Belongs to the 3-HAO family.</text>
</comment>
<dbReference type="CDD" id="cd06123">
    <property type="entry name" value="cupin_HAO"/>
    <property type="match status" value="1"/>
</dbReference>
<evidence type="ECO:0000256" key="7">
    <source>
        <dbReference type="HAMAP-Rule" id="MF_00825"/>
    </source>
</evidence>
<dbReference type="NCBIfam" id="TIGR03037">
    <property type="entry name" value="anthran_nbaC"/>
    <property type="match status" value="1"/>
</dbReference>
<feature type="binding site" evidence="7">
    <location>
        <position position="109"/>
    </location>
    <ligand>
        <name>Fe cation</name>
        <dbReference type="ChEBI" id="CHEBI:24875"/>
        <label>1</label>
        <note>catalytic</note>
    </ligand>
</feature>
<evidence type="ECO:0000256" key="1">
    <source>
        <dbReference type="ARBA" id="ARBA00002752"/>
    </source>
</evidence>
<protein>
    <recommendedName>
        <fullName evidence="7">3-hydroxyanthranilate 3,4-dioxygenase</fullName>
        <ecNumber evidence="7">1.13.11.6</ecNumber>
    </recommendedName>
    <alternativeName>
        <fullName evidence="7">3-hydroxyanthranilate oxygenase</fullName>
        <shortName evidence="7">3-HAO</shortName>
    </alternativeName>
    <alternativeName>
        <fullName evidence="7">3-hydroxyanthranilic acid dioxygenase</fullName>
        <shortName evidence="7">HAD</shortName>
    </alternativeName>
</protein>
<evidence type="ECO:0000256" key="4">
    <source>
        <dbReference type="ARBA" id="ARBA00022964"/>
    </source>
</evidence>
<dbReference type="InterPro" id="IPR014710">
    <property type="entry name" value="RmlC-like_jellyroll"/>
</dbReference>
<evidence type="ECO:0000313" key="9">
    <source>
        <dbReference type="Proteomes" id="UP000625780"/>
    </source>
</evidence>
<feature type="binding site" evidence="7">
    <location>
        <position position="176"/>
    </location>
    <ligand>
        <name>Fe cation</name>
        <dbReference type="ChEBI" id="CHEBI:24875"/>
        <label>2</label>
    </ligand>
</feature>
<dbReference type="EC" id="1.13.11.6" evidence="7"/>
<dbReference type="Proteomes" id="UP000625780">
    <property type="component" value="Unassembled WGS sequence"/>
</dbReference>
<dbReference type="PANTHER" id="PTHR15497">
    <property type="entry name" value="3-HYDROXYANTHRANILATE 3,4-DIOXYGENASE"/>
    <property type="match status" value="1"/>
</dbReference>
<dbReference type="Pfam" id="PF06052">
    <property type="entry name" value="3-HAO"/>
    <property type="match status" value="1"/>
</dbReference>
<feature type="binding site" evidence="7">
    <location>
        <position position="179"/>
    </location>
    <ligand>
        <name>Fe cation</name>
        <dbReference type="ChEBI" id="CHEBI:24875"/>
        <label>2</label>
    </ligand>
</feature>
<dbReference type="InterPro" id="IPR011051">
    <property type="entry name" value="RmlC_Cupin_sf"/>
</dbReference>
<feature type="binding site" evidence="7">
    <location>
        <position position="61"/>
    </location>
    <ligand>
        <name>O2</name>
        <dbReference type="ChEBI" id="CHEBI:15379"/>
    </ligand>
</feature>
<sequence>MNATPARSYNFYCSMAIKPPFNLTRWIEDNRDTLKPPVGNKNLYKDAGDYIVMVVAGPNARKDYHYNETEELFYQLEGTIEVHIQEDGQKKTMKLGPGDMYLHPAGVPHSPVRHKGSIGLVIERKRADLGAKDGLLWFCDNCNHKLYEAYFPLEDIEKDFLKHFKHFYGSEELRTCSECGQVMETDPRFVADDQE</sequence>
<keyword evidence="2 7" id="KW-0662">Pyridine nucleotide biosynthesis</keyword>
<feature type="binding site" evidence="7">
    <location>
        <position position="71"/>
    </location>
    <ligand>
        <name>Fe cation</name>
        <dbReference type="ChEBI" id="CHEBI:24875"/>
        <label>1</label>
        <note>catalytic</note>
    </ligand>
</feature>
<dbReference type="EMBL" id="BMFH01000001">
    <property type="protein sequence ID" value="GGD51386.1"/>
    <property type="molecule type" value="Genomic_DNA"/>
</dbReference>
<dbReference type="PANTHER" id="PTHR15497:SF1">
    <property type="entry name" value="3-HYDROXYANTHRANILATE 3,4-DIOXYGENASE"/>
    <property type="match status" value="1"/>
</dbReference>
<gene>
    <name evidence="8" type="primary">haaO</name>
    <name evidence="7" type="synonym">nbaC</name>
    <name evidence="8" type="ORF">GCM10011361_17650</name>
</gene>
<evidence type="ECO:0000313" key="8">
    <source>
        <dbReference type="EMBL" id="GGD51386.1"/>
    </source>
</evidence>
<comment type="pathway">
    <text evidence="7">Cofactor biosynthesis; NAD(+) biosynthesis; quinolinate from L-kynurenine: step 3/3.</text>
</comment>
<comment type="caution">
    <text evidence="8">The sequence shown here is derived from an EMBL/GenBank/DDBJ whole genome shotgun (WGS) entry which is preliminary data.</text>
</comment>
<name>A0ABQ1QY34_9FLAO</name>
<evidence type="ECO:0000256" key="2">
    <source>
        <dbReference type="ARBA" id="ARBA00022642"/>
    </source>
</evidence>